<evidence type="ECO:0000256" key="2">
    <source>
        <dbReference type="ARBA" id="ARBA00022475"/>
    </source>
</evidence>
<keyword evidence="3 6" id="KW-0812">Transmembrane</keyword>
<gene>
    <name evidence="8" type="ORF">MWN33_15965</name>
</gene>
<dbReference type="PANTHER" id="PTHR30485:SF2">
    <property type="entry name" value="BLL0597 PROTEIN"/>
    <property type="match status" value="1"/>
</dbReference>
<dbReference type="InterPro" id="IPR051542">
    <property type="entry name" value="Hydrogenase_cytochrome"/>
</dbReference>
<comment type="subcellular location">
    <subcellularLocation>
        <location evidence="1">Cell membrane</location>
        <topology evidence="1">Multi-pass membrane protein</topology>
    </subcellularLocation>
</comment>
<dbReference type="InterPro" id="IPR011577">
    <property type="entry name" value="Cyt_b561_bac/Ni-Hgenase"/>
</dbReference>
<evidence type="ECO:0000313" key="9">
    <source>
        <dbReference type="Proteomes" id="UP001202867"/>
    </source>
</evidence>
<evidence type="ECO:0000259" key="7">
    <source>
        <dbReference type="Pfam" id="PF01292"/>
    </source>
</evidence>
<feature type="transmembrane region" description="Helical" evidence="6">
    <location>
        <begin position="94"/>
        <end position="114"/>
    </location>
</feature>
<dbReference type="RefSeq" id="WP_247202027.1">
    <property type="nucleotide sequence ID" value="NZ_JALKCG010000007.1"/>
</dbReference>
<sequence length="254" mass="26588">MSAGPQSPVPAASPAREGAGEVLAGQVLAREVFAWDLPTRLAKWTLAALVGLAFASRYYGDAGLVWHQWNGLAILVVLVFRVLWGFVGGSTARFAGFLRGPGALLAYANALLRGRPQHFLGHSPPGGWMVMALLLVVGAQALSGLFTTDDIAVYAPLTGVVSDEAMGRASAWHQWLYPWLLALIGLHVAANLLHSLLGPDNLIRAMIVGHKPAGAFLDRAPATPGAIWRAVLCLAVAIAAVFGGIALAGGHPFP</sequence>
<keyword evidence="9" id="KW-1185">Reference proteome</keyword>
<feature type="domain" description="Cytochrome b561 bacterial/Ni-hydrogenase" evidence="7">
    <location>
        <begin position="35"/>
        <end position="208"/>
    </location>
</feature>
<reference evidence="9" key="1">
    <citation type="submission" date="2023-07" db="EMBL/GenBank/DDBJ databases">
        <title>Ancylobacter moscoviensis sp. nov., facultatively methylotrophic bacteria from activated sludge and the reclassification of Starkeya novella (Starkey 1934) Kelly et al. 2000 as Ancylobacter novellus comb. nov., Starkeya koreensis Im et al. 2006 as Ancylobacter koreensis comb.nov., Angulomicrobium tetraedrale Vasil'eva et al. 1986 as Ancylobacter tetraedralis comb. nov., Angulomicrobium amanitiforme Fritz et al. 2004 as Ancylobacter amanitiformis comb. nov. and Methylorhabdus multivorans Doronina et al. 1996 as Ancylobacter multivorans comb. nov. and emended description of the genus Ancylobacter.</title>
        <authorList>
            <person name="Doronina N."/>
            <person name="Chemodurova A."/>
            <person name="Grouzdev D."/>
            <person name="Koziaeva V."/>
            <person name="Shi W."/>
            <person name="Wu L."/>
            <person name="Kaparullina E."/>
        </authorList>
    </citation>
    <scope>NUCLEOTIDE SEQUENCE [LARGE SCALE GENOMIC DNA]</scope>
    <source>
        <strain evidence="9">Jip08</strain>
    </source>
</reference>
<dbReference type="Pfam" id="PF01292">
    <property type="entry name" value="Ni_hydr_CYTB"/>
    <property type="match status" value="1"/>
</dbReference>
<keyword evidence="4 6" id="KW-1133">Transmembrane helix</keyword>
<keyword evidence="2" id="KW-1003">Cell membrane</keyword>
<dbReference type="SUPFAM" id="SSF81342">
    <property type="entry name" value="Transmembrane di-heme cytochromes"/>
    <property type="match status" value="1"/>
</dbReference>
<dbReference type="Gene3D" id="1.20.950.20">
    <property type="entry name" value="Transmembrane di-heme cytochromes, Chain C"/>
    <property type="match status" value="1"/>
</dbReference>
<proteinExistence type="predicted"/>
<evidence type="ECO:0000256" key="4">
    <source>
        <dbReference type="ARBA" id="ARBA00022989"/>
    </source>
</evidence>
<evidence type="ECO:0000256" key="5">
    <source>
        <dbReference type="ARBA" id="ARBA00023136"/>
    </source>
</evidence>
<organism evidence="8 9">
    <name type="scientific">Ancylobacter koreensis</name>
    <dbReference type="NCBI Taxonomy" id="266121"/>
    <lineage>
        <taxon>Bacteria</taxon>
        <taxon>Pseudomonadati</taxon>
        <taxon>Pseudomonadota</taxon>
        <taxon>Alphaproteobacteria</taxon>
        <taxon>Hyphomicrobiales</taxon>
        <taxon>Xanthobacteraceae</taxon>
        <taxon>Ancylobacter</taxon>
    </lineage>
</organism>
<feature type="transmembrane region" description="Helical" evidence="6">
    <location>
        <begin position="176"/>
        <end position="197"/>
    </location>
</feature>
<dbReference type="InterPro" id="IPR016174">
    <property type="entry name" value="Di-haem_cyt_TM"/>
</dbReference>
<protein>
    <submittedName>
        <fullName evidence="8">Cytochrome b/b6 domain-containing protein</fullName>
    </submittedName>
</protein>
<evidence type="ECO:0000256" key="3">
    <source>
        <dbReference type="ARBA" id="ARBA00022692"/>
    </source>
</evidence>
<evidence type="ECO:0000256" key="6">
    <source>
        <dbReference type="SAM" id="Phobius"/>
    </source>
</evidence>
<accession>A0ABT0DQH2</accession>
<dbReference type="EMBL" id="JALKCG010000007">
    <property type="protein sequence ID" value="MCK0209528.1"/>
    <property type="molecule type" value="Genomic_DNA"/>
</dbReference>
<dbReference type="Proteomes" id="UP001202867">
    <property type="component" value="Unassembled WGS sequence"/>
</dbReference>
<feature type="transmembrane region" description="Helical" evidence="6">
    <location>
        <begin position="126"/>
        <end position="146"/>
    </location>
</feature>
<feature type="transmembrane region" description="Helical" evidence="6">
    <location>
        <begin position="71"/>
        <end position="88"/>
    </location>
</feature>
<dbReference type="PANTHER" id="PTHR30485">
    <property type="entry name" value="NI/FE-HYDROGENASE 1 B-TYPE CYTOCHROME SUBUNIT"/>
    <property type="match status" value="1"/>
</dbReference>
<evidence type="ECO:0000256" key="1">
    <source>
        <dbReference type="ARBA" id="ARBA00004651"/>
    </source>
</evidence>
<keyword evidence="5 6" id="KW-0472">Membrane</keyword>
<evidence type="ECO:0000313" key="8">
    <source>
        <dbReference type="EMBL" id="MCK0209528.1"/>
    </source>
</evidence>
<comment type="caution">
    <text evidence="8">The sequence shown here is derived from an EMBL/GenBank/DDBJ whole genome shotgun (WGS) entry which is preliminary data.</text>
</comment>
<feature type="transmembrane region" description="Helical" evidence="6">
    <location>
        <begin position="226"/>
        <end position="248"/>
    </location>
</feature>
<name>A0ABT0DQH2_9HYPH</name>